<evidence type="ECO:0000256" key="5">
    <source>
        <dbReference type="ARBA" id="ARBA00022692"/>
    </source>
</evidence>
<evidence type="ECO:0000256" key="3">
    <source>
        <dbReference type="ARBA" id="ARBA00022448"/>
    </source>
</evidence>
<keyword evidence="4" id="KW-1003">Cell membrane</keyword>
<keyword evidence="3" id="KW-0813">Transport</keyword>
<keyword evidence="5 8" id="KW-0812">Transmembrane</keyword>
<dbReference type="Proteomes" id="UP000054761">
    <property type="component" value="Unassembled WGS sequence"/>
</dbReference>
<dbReference type="PANTHER" id="PTHR34702">
    <property type="entry name" value="NA(+)/H(+) ANTIPORTER SUBUNIT F1"/>
    <property type="match status" value="1"/>
</dbReference>
<accession>A0A0W0WIH9</accession>
<name>A0A0W0WIH9_9GAMM</name>
<organism evidence="9 11">
    <name type="scientific">Legionella israelensis</name>
    <dbReference type="NCBI Taxonomy" id="454"/>
    <lineage>
        <taxon>Bacteria</taxon>
        <taxon>Pseudomonadati</taxon>
        <taxon>Pseudomonadota</taxon>
        <taxon>Gammaproteobacteria</taxon>
        <taxon>Legionellales</taxon>
        <taxon>Legionellaceae</taxon>
        <taxon>Legionella</taxon>
    </lineage>
</organism>
<dbReference type="RefSeq" id="WP_058500840.1">
    <property type="nucleotide sequence ID" value="NZ_CAAAJA010000028.1"/>
</dbReference>
<gene>
    <name evidence="9" type="primary">mnhF1</name>
    <name evidence="10" type="ORF">E3983_11220</name>
    <name evidence="9" type="ORF">Lisr_0453</name>
</gene>
<reference evidence="9 11" key="1">
    <citation type="submission" date="2015-11" db="EMBL/GenBank/DDBJ databases">
        <title>Genomic analysis of 38 Legionella species identifies large and diverse effector repertoires.</title>
        <authorList>
            <person name="Burstein D."/>
            <person name="Amaro F."/>
            <person name="Zusman T."/>
            <person name="Lifshitz Z."/>
            <person name="Cohen O."/>
            <person name="Gilbert J.A."/>
            <person name="Pupko T."/>
            <person name="Shuman H.A."/>
            <person name="Segal G."/>
        </authorList>
    </citation>
    <scope>NUCLEOTIDE SEQUENCE [LARGE SCALE GENOMIC DNA]</scope>
    <source>
        <strain evidence="9 11">Bercovier 4</strain>
    </source>
</reference>
<comment type="similarity">
    <text evidence="2">Belongs to the CPA3 antiporters (TC 2.A.63) subunit F family.</text>
</comment>
<evidence type="ECO:0000313" key="10">
    <source>
        <dbReference type="EMBL" id="QBR84872.1"/>
    </source>
</evidence>
<evidence type="ECO:0000313" key="9">
    <source>
        <dbReference type="EMBL" id="KTD32130.1"/>
    </source>
</evidence>
<dbReference type="GO" id="GO:0005886">
    <property type="term" value="C:plasma membrane"/>
    <property type="evidence" value="ECO:0007669"/>
    <property type="project" value="UniProtKB-SubCell"/>
</dbReference>
<dbReference type="PANTHER" id="PTHR34702:SF1">
    <property type="entry name" value="NA(+)_H(+) ANTIPORTER SUBUNIT F"/>
    <property type="match status" value="1"/>
</dbReference>
<dbReference type="PATRIC" id="fig|454.4.peg.474"/>
<feature type="transmembrane region" description="Helical" evidence="8">
    <location>
        <begin position="59"/>
        <end position="80"/>
    </location>
</feature>
<proteinExistence type="inferred from homology"/>
<dbReference type="EMBL" id="LNYH01000014">
    <property type="protein sequence ID" value="KTD32130.1"/>
    <property type="molecule type" value="Genomic_DNA"/>
</dbReference>
<evidence type="ECO:0000313" key="12">
    <source>
        <dbReference type="Proteomes" id="UP000295517"/>
    </source>
</evidence>
<dbReference type="EMBL" id="CP038254">
    <property type="protein sequence ID" value="QBR84872.1"/>
    <property type="molecule type" value="Genomic_DNA"/>
</dbReference>
<dbReference type="GO" id="GO:0015385">
    <property type="term" value="F:sodium:proton antiporter activity"/>
    <property type="evidence" value="ECO:0007669"/>
    <property type="project" value="TreeGrafter"/>
</dbReference>
<dbReference type="STRING" id="454.Lisr_0453"/>
<protein>
    <submittedName>
        <fullName evidence="10">Cation:proton antiporter</fullName>
    </submittedName>
    <submittedName>
        <fullName evidence="9">Na(+)/H(+) antiporter subunit F1</fullName>
    </submittedName>
</protein>
<feature type="transmembrane region" description="Helical" evidence="8">
    <location>
        <begin position="34"/>
        <end position="53"/>
    </location>
</feature>
<evidence type="ECO:0000313" key="11">
    <source>
        <dbReference type="Proteomes" id="UP000054761"/>
    </source>
</evidence>
<dbReference type="InterPro" id="IPR007208">
    <property type="entry name" value="MrpF/PhaF-like"/>
</dbReference>
<evidence type="ECO:0000256" key="6">
    <source>
        <dbReference type="ARBA" id="ARBA00022989"/>
    </source>
</evidence>
<keyword evidence="7 8" id="KW-0472">Membrane</keyword>
<dbReference type="Proteomes" id="UP000295517">
    <property type="component" value="Chromosome"/>
</dbReference>
<comment type="subcellular location">
    <subcellularLocation>
        <location evidence="1">Cell membrane</location>
        <topology evidence="1">Multi-pass membrane protein</topology>
    </subcellularLocation>
</comment>
<reference evidence="10 12" key="2">
    <citation type="submission" date="2019-03" db="EMBL/GenBank/DDBJ databases">
        <title>Diverse conjugative elements silence natural transformation in Legionella species.</title>
        <authorList>
            <person name="Durieux I."/>
            <person name="Ginevra C."/>
            <person name="Attaiech L."/>
            <person name="Picq K."/>
            <person name="Juan P.A."/>
            <person name="Jarraud S."/>
            <person name="Charpentier X."/>
        </authorList>
    </citation>
    <scope>NUCLEOTIDE SEQUENCE [LARGE SCALE GENOMIC DNA]</scope>
    <source>
        <strain evidence="10 12">HL-0427-4011</strain>
    </source>
</reference>
<dbReference type="Pfam" id="PF04066">
    <property type="entry name" value="MrpF_PhaF"/>
    <property type="match status" value="1"/>
</dbReference>
<dbReference type="AlphaFoldDB" id="A0A0W0WIH9"/>
<evidence type="ECO:0000256" key="7">
    <source>
        <dbReference type="ARBA" id="ARBA00023136"/>
    </source>
</evidence>
<sequence>MSILFGLSCVFIIFSMIFCFIRLFIGPDLSDRVIAMDLLTNILIASVILFSLVVQETVYIDFIILVGLVMFLSISMYAYYLEKQ</sequence>
<feature type="transmembrane region" description="Helical" evidence="8">
    <location>
        <begin position="6"/>
        <end position="25"/>
    </location>
</feature>
<evidence type="ECO:0000256" key="1">
    <source>
        <dbReference type="ARBA" id="ARBA00004651"/>
    </source>
</evidence>
<keyword evidence="6 8" id="KW-1133">Transmembrane helix</keyword>
<keyword evidence="11" id="KW-1185">Reference proteome</keyword>
<evidence type="ECO:0000256" key="8">
    <source>
        <dbReference type="SAM" id="Phobius"/>
    </source>
</evidence>
<evidence type="ECO:0000256" key="4">
    <source>
        <dbReference type="ARBA" id="ARBA00022475"/>
    </source>
</evidence>
<dbReference type="OrthoDB" id="9800226at2"/>
<evidence type="ECO:0000256" key="2">
    <source>
        <dbReference type="ARBA" id="ARBA00009212"/>
    </source>
</evidence>